<protein>
    <submittedName>
        <fullName evidence="2">Uncharacterized protein</fullName>
    </submittedName>
</protein>
<feature type="chain" id="PRO_5003592110" evidence="1">
    <location>
        <begin position="34"/>
        <end position="189"/>
    </location>
</feature>
<evidence type="ECO:0000256" key="1">
    <source>
        <dbReference type="SAM" id="SignalP"/>
    </source>
</evidence>
<proteinExistence type="predicted"/>
<gene>
    <name evidence="2" type="ORF">AJE_17250</name>
</gene>
<feature type="signal peptide" evidence="1">
    <location>
        <begin position="1"/>
        <end position="33"/>
    </location>
</feature>
<name>H3ZJ84_9ALTE</name>
<feature type="non-terminal residue" evidence="2">
    <location>
        <position position="1"/>
    </location>
</feature>
<evidence type="ECO:0000313" key="2">
    <source>
        <dbReference type="EMBL" id="EHR39343.1"/>
    </source>
</evidence>
<dbReference type="RefSeq" id="WP_008951942.1">
    <property type="nucleotide sequence ID" value="NZ_AHTH01000060.1"/>
</dbReference>
<dbReference type="AlphaFoldDB" id="H3ZJ84"/>
<accession>H3ZJ84</accession>
<dbReference type="Proteomes" id="UP000012046">
    <property type="component" value="Unassembled WGS sequence"/>
</dbReference>
<organism evidence="2 3">
    <name type="scientific">Alishewanella jeotgali KCTC 22429</name>
    <dbReference type="NCBI Taxonomy" id="1129374"/>
    <lineage>
        <taxon>Bacteria</taxon>
        <taxon>Pseudomonadati</taxon>
        <taxon>Pseudomonadota</taxon>
        <taxon>Gammaproteobacteria</taxon>
        <taxon>Alteromonadales</taxon>
        <taxon>Alteromonadaceae</taxon>
        <taxon>Alishewanella</taxon>
    </lineage>
</organism>
<keyword evidence="1" id="KW-0732">Signal</keyword>
<dbReference type="EMBL" id="AHTH01000060">
    <property type="protein sequence ID" value="EHR39343.1"/>
    <property type="molecule type" value="Genomic_DNA"/>
</dbReference>
<evidence type="ECO:0000313" key="3">
    <source>
        <dbReference type="Proteomes" id="UP000012046"/>
    </source>
</evidence>
<keyword evidence="3" id="KW-1185">Reference proteome</keyword>
<comment type="caution">
    <text evidence="2">The sequence shown here is derived from an EMBL/GenBank/DDBJ whole genome shotgun (WGS) entry which is preliminary data.</text>
</comment>
<sequence>KEPELTKREKSVHKLLAVYLLSFTALSSGYAHADELEEAQVWGAMLTDAIQKNMKLNLKKRPEHKAIKKFLKENQCPGIKYEGYLVGEEQQYFYLIGSKGKEVIIGRHFKAPVVDGVIALDSAQSSTKGCLNLGPKAPDVAAMVATHLQPYPNEFHLLQSNIHAVTLYIGTKSGMFVVKDGKMYLSDSK</sequence>
<reference evidence="2 3" key="1">
    <citation type="journal article" date="2012" name="J. Bacteriol.">
        <title>Genome Sequence of Extracellular-Protease-Producing Alishewanella jeotgali Isolated from Traditional Korean Fermented Seafood.</title>
        <authorList>
            <person name="Jung J."/>
            <person name="Chun J."/>
            <person name="Park W."/>
        </authorList>
    </citation>
    <scope>NUCLEOTIDE SEQUENCE [LARGE SCALE GENOMIC DNA]</scope>
    <source>
        <strain evidence="2 3">KCTC 22429</strain>
    </source>
</reference>